<dbReference type="EMBL" id="HBFQ01022028">
    <property type="protein sequence ID" value="CAD8841100.1"/>
    <property type="molecule type" value="Transcribed_RNA"/>
</dbReference>
<evidence type="ECO:0000313" key="1">
    <source>
        <dbReference type="EMBL" id="CAD8841100.1"/>
    </source>
</evidence>
<sequence length="254" mass="29166">MPVCGEADGEHPLHGPLMDLFEGTGHWVWIREEGYQELEYEVWGRSRLNLMSTFERWFGRAPEHFYSIMNDGRWQCRVVTTWTGEGGSVDILDKSGIEQMVDYVPGICVCSRGSVRSYVTRHGTHVMLATLHLDGRDFDIRLTTGILGEELHLTLEDLSLNTRGTRVFRRIPCFTVVNPLGQIVTMTTYDKDDFMEALSSMEKEIPPGITILEFKNVNIDEEQAFFSLPDGREWDVDVYSGDIYTLNIKKFRNN</sequence>
<name>A0A7S1A3P8_NOCSC</name>
<organism evidence="1">
    <name type="scientific">Noctiluca scintillans</name>
    <name type="common">Sea sparkle</name>
    <name type="synonym">Red tide dinoflagellate</name>
    <dbReference type="NCBI Taxonomy" id="2966"/>
    <lineage>
        <taxon>Eukaryota</taxon>
        <taxon>Sar</taxon>
        <taxon>Alveolata</taxon>
        <taxon>Dinophyceae</taxon>
        <taxon>Noctilucales</taxon>
        <taxon>Noctilucaceae</taxon>
        <taxon>Noctiluca</taxon>
    </lineage>
</organism>
<dbReference type="AlphaFoldDB" id="A0A7S1A3P8"/>
<reference evidence="1" key="1">
    <citation type="submission" date="2021-01" db="EMBL/GenBank/DDBJ databases">
        <authorList>
            <person name="Corre E."/>
            <person name="Pelletier E."/>
            <person name="Niang G."/>
            <person name="Scheremetjew M."/>
            <person name="Finn R."/>
            <person name="Kale V."/>
            <person name="Holt S."/>
            <person name="Cochrane G."/>
            <person name="Meng A."/>
            <person name="Brown T."/>
            <person name="Cohen L."/>
        </authorList>
    </citation>
    <scope>NUCLEOTIDE SEQUENCE</scope>
</reference>
<proteinExistence type="predicted"/>
<accession>A0A7S1A3P8</accession>
<gene>
    <name evidence="1" type="ORF">NSCI0253_LOCUS15448</name>
</gene>
<protein>
    <submittedName>
        <fullName evidence="1">Uncharacterized protein</fullName>
    </submittedName>
</protein>